<evidence type="ECO:0000313" key="10">
    <source>
        <dbReference type="EMBL" id="GGM72907.1"/>
    </source>
</evidence>
<dbReference type="InterPro" id="IPR036291">
    <property type="entry name" value="NAD(P)-bd_dom_sf"/>
</dbReference>
<keyword evidence="3 7" id="KW-0378">Hydrolase</keyword>
<dbReference type="InterPro" id="IPR000672">
    <property type="entry name" value="THF_DH/CycHdrlase"/>
</dbReference>
<evidence type="ECO:0000259" key="8">
    <source>
        <dbReference type="Pfam" id="PF00763"/>
    </source>
</evidence>
<dbReference type="Gene3D" id="3.40.50.720">
    <property type="entry name" value="NAD(P)-binding Rossmann-like Domain"/>
    <property type="match status" value="1"/>
</dbReference>
<dbReference type="InterPro" id="IPR046346">
    <property type="entry name" value="Aminoacid_DH-like_N_sf"/>
</dbReference>
<dbReference type="SUPFAM" id="SSF51735">
    <property type="entry name" value="NAD(P)-binding Rossmann-fold domains"/>
    <property type="match status" value="1"/>
</dbReference>
<evidence type="ECO:0000256" key="1">
    <source>
        <dbReference type="ARBA" id="ARBA00004777"/>
    </source>
</evidence>
<keyword evidence="4 7" id="KW-0521">NADP</keyword>
<evidence type="ECO:0000256" key="7">
    <source>
        <dbReference type="HAMAP-Rule" id="MF_01576"/>
    </source>
</evidence>
<sequence>MHTELLLGSALSAQVLAEARAMLANSRHRARLCIIDVTGSPEAERYSRSLVSKARGIGLETEYVKRNVQGRDEALGIIERAASDSSNTAVIVQTPLPHGITSMEAGSLIPVEKDADFMNPASLGTLFYNGRGPGPATASAVCRFLDAHLKGPADICIVNRSTVVGKPLALMLTARDHTVTVCHSRTRELRRFTASADVVVVAVGRPGFLTRDDVREGSTVIDVGTSVVGGKLVGDADYSSLNGHVAAITPVPGGVGQVTTAMLIWNAVYLSTGQL</sequence>
<dbReference type="GO" id="GO:0005829">
    <property type="term" value="C:cytosol"/>
    <property type="evidence" value="ECO:0007669"/>
    <property type="project" value="TreeGrafter"/>
</dbReference>
<keyword evidence="5 7" id="KW-0560">Oxidoreductase</keyword>
<dbReference type="PANTHER" id="PTHR48099:SF5">
    <property type="entry name" value="C-1-TETRAHYDROFOLATE SYNTHASE, CYTOPLASMIC"/>
    <property type="match status" value="1"/>
</dbReference>
<dbReference type="RefSeq" id="WP_188680635.1">
    <property type="nucleotide sequence ID" value="NZ_BMNY01000001.1"/>
</dbReference>
<dbReference type="InterPro" id="IPR020630">
    <property type="entry name" value="THF_DH/CycHdrlase_cat_dom"/>
</dbReference>
<evidence type="ECO:0000259" key="9">
    <source>
        <dbReference type="Pfam" id="PF02882"/>
    </source>
</evidence>
<feature type="domain" description="Tetrahydrofolate dehydrogenase/cyclohydrolase catalytic" evidence="8">
    <location>
        <begin position="7"/>
        <end position="116"/>
    </location>
</feature>
<dbReference type="GO" id="GO:0000105">
    <property type="term" value="P:L-histidine biosynthetic process"/>
    <property type="evidence" value="ECO:0007669"/>
    <property type="project" value="UniProtKB-KW"/>
</dbReference>
<dbReference type="GO" id="GO:0035999">
    <property type="term" value="P:tetrahydrofolate interconversion"/>
    <property type="evidence" value="ECO:0007669"/>
    <property type="project" value="UniProtKB-UniRule"/>
</dbReference>
<gene>
    <name evidence="7 10" type="primary">folD</name>
    <name evidence="10" type="ORF">GCM10007108_08760</name>
</gene>
<comment type="catalytic activity">
    <reaction evidence="7">
        <text>(6R)-5,10-methenyltetrahydrofolate + H2O = (6R)-10-formyltetrahydrofolate + H(+)</text>
        <dbReference type="Rhea" id="RHEA:23700"/>
        <dbReference type="ChEBI" id="CHEBI:15377"/>
        <dbReference type="ChEBI" id="CHEBI:15378"/>
        <dbReference type="ChEBI" id="CHEBI:57455"/>
        <dbReference type="ChEBI" id="CHEBI:195366"/>
        <dbReference type="EC" id="3.5.4.9"/>
    </reaction>
</comment>
<dbReference type="GO" id="GO:0004477">
    <property type="term" value="F:methenyltetrahydrofolate cyclohydrolase activity"/>
    <property type="evidence" value="ECO:0007669"/>
    <property type="project" value="UniProtKB-UniRule"/>
</dbReference>
<comment type="catalytic activity">
    <reaction evidence="7">
        <text>(6R)-5,10-methylene-5,6,7,8-tetrahydrofolate + NADP(+) = (6R)-5,10-methenyltetrahydrofolate + NADPH</text>
        <dbReference type="Rhea" id="RHEA:22812"/>
        <dbReference type="ChEBI" id="CHEBI:15636"/>
        <dbReference type="ChEBI" id="CHEBI:57455"/>
        <dbReference type="ChEBI" id="CHEBI:57783"/>
        <dbReference type="ChEBI" id="CHEBI:58349"/>
        <dbReference type="EC" id="1.5.1.5"/>
    </reaction>
</comment>
<dbReference type="PANTHER" id="PTHR48099">
    <property type="entry name" value="C-1-TETRAHYDROFOLATE SYNTHASE, CYTOPLASMIC-RELATED"/>
    <property type="match status" value="1"/>
</dbReference>
<keyword evidence="7" id="KW-0368">Histidine biosynthesis</keyword>
<comment type="subunit">
    <text evidence="7">Homodimer.</text>
</comment>
<comment type="caution">
    <text evidence="7">Lacks conserved residue(s) required for the propagation of feature annotation.</text>
</comment>
<feature type="domain" description="Tetrahydrofolate dehydrogenase/cyclohydrolase NAD(P)-binding" evidence="9">
    <location>
        <begin position="135"/>
        <end position="269"/>
    </location>
</feature>
<keyword evidence="6 7" id="KW-0511">Multifunctional enzyme</keyword>
<feature type="binding site" evidence="7">
    <location>
        <begin position="159"/>
        <end position="161"/>
    </location>
    <ligand>
        <name>NADP(+)</name>
        <dbReference type="ChEBI" id="CHEBI:58349"/>
    </ligand>
</feature>
<proteinExistence type="inferred from homology"/>
<dbReference type="Pfam" id="PF00763">
    <property type="entry name" value="THF_DHG_CYH"/>
    <property type="match status" value="1"/>
</dbReference>
<evidence type="ECO:0000256" key="6">
    <source>
        <dbReference type="ARBA" id="ARBA00023268"/>
    </source>
</evidence>
<feature type="binding site" evidence="7">
    <location>
        <position position="225"/>
    </location>
    <ligand>
        <name>NADP(+)</name>
        <dbReference type="ChEBI" id="CHEBI:58349"/>
    </ligand>
</feature>
<protein>
    <recommendedName>
        <fullName evidence="7">Bifunctional protein FolD</fullName>
    </recommendedName>
    <domain>
        <recommendedName>
            <fullName evidence="7">Methylenetetrahydrofolate dehydrogenase</fullName>
            <ecNumber evidence="7">1.5.1.5</ecNumber>
        </recommendedName>
    </domain>
    <domain>
        <recommendedName>
            <fullName evidence="7">Methenyltetrahydrofolate cyclohydrolase</fullName>
            <ecNumber evidence="7">3.5.4.9</ecNumber>
        </recommendedName>
    </domain>
</protein>
<keyword evidence="7" id="KW-0486">Methionine biosynthesis</keyword>
<comment type="caution">
    <text evidence="10">The sequence shown here is derived from an EMBL/GenBank/DDBJ whole genome shotgun (WGS) entry which is preliminary data.</text>
</comment>
<dbReference type="Gene3D" id="3.40.50.10860">
    <property type="entry name" value="Leucine Dehydrogenase, chain A, domain 1"/>
    <property type="match status" value="1"/>
</dbReference>
<dbReference type="GO" id="GO:0006164">
    <property type="term" value="P:purine nucleotide biosynthetic process"/>
    <property type="evidence" value="ECO:0007669"/>
    <property type="project" value="UniProtKB-KW"/>
</dbReference>
<evidence type="ECO:0000313" key="11">
    <source>
        <dbReference type="Proteomes" id="UP000632195"/>
    </source>
</evidence>
<dbReference type="EC" id="1.5.1.5" evidence="7"/>
<dbReference type="Pfam" id="PF02882">
    <property type="entry name" value="THF_DHG_CYH_C"/>
    <property type="match status" value="1"/>
</dbReference>
<dbReference type="SUPFAM" id="SSF53223">
    <property type="entry name" value="Aminoacid dehydrogenase-like, N-terminal domain"/>
    <property type="match status" value="1"/>
</dbReference>
<evidence type="ECO:0000256" key="4">
    <source>
        <dbReference type="ARBA" id="ARBA00022857"/>
    </source>
</evidence>
<organism evidence="10 11">
    <name type="scientific">Thermogymnomonas acidicola</name>
    <dbReference type="NCBI Taxonomy" id="399579"/>
    <lineage>
        <taxon>Archaea</taxon>
        <taxon>Methanobacteriati</taxon>
        <taxon>Thermoplasmatota</taxon>
        <taxon>Thermoplasmata</taxon>
        <taxon>Thermoplasmatales</taxon>
        <taxon>Thermogymnomonas</taxon>
    </lineage>
</organism>
<evidence type="ECO:0000256" key="3">
    <source>
        <dbReference type="ARBA" id="ARBA00022801"/>
    </source>
</evidence>
<keyword evidence="2 7" id="KW-0554">One-carbon metabolism</keyword>
<dbReference type="GO" id="GO:0009086">
    <property type="term" value="P:methionine biosynthetic process"/>
    <property type="evidence" value="ECO:0007669"/>
    <property type="project" value="UniProtKB-KW"/>
</dbReference>
<reference evidence="10" key="1">
    <citation type="journal article" date="2014" name="Int. J. Syst. Evol. Microbiol.">
        <title>Complete genome sequence of Corynebacterium casei LMG S-19264T (=DSM 44701T), isolated from a smear-ripened cheese.</title>
        <authorList>
            <consortium name="US DOE Joint Genome Institute (JGI-PGF)"/>
            <person name="Walter F."/>
            <person name="Albersmeier A."/>
            <person name="Kalinowski J."/>
            <person name="Ruckert C."/>
        </authorList>
    </citation>
    <scope>NUCLEOTIDE SEQUENCE</scope>
    <source>
        <strain evidence="10">JCM 13583</strain>
    </source>
</reference>
<dbReference type="Proteomes" id="UP000632195">
    <property type="component" value="Unassembled WGS sequence"/>
</dbReference>
<comment type="pathway">
    <text evidence="1 7">One-carbon metabolism; tetrahydrofolate interconversion.</text>
</comment>
<keyword evidence="7" id="KW-0028">Amino-acid biosynthesis</keyword>
<evidence type="ECO:0000256" key="5">
    <source>
        <dbReference type="ARBA" id="ARBA00023002"/>
    </source>
</evidence>
<comment type="similarity">
    <text evidence="7">Belongs to the tetrahydrofolate dehydrogenase/cyclohydrolase family.</text>
</comment>
<comment type="function">
    <text evidence="7">Catalyzes the oxidation of 5,10-methylenetetrahydrofolate to 5,10-methenyltetrahydrofolate and then the hydrolysis of 5,10-methenyltetrahydrofolate to 10-formyltetrahydrofolate.</text>
</comment>
<reference evidence="10" key="2">
    <citation type="submission" date="2022-09" db="EMBL/GenBank/DDBJ databases">
        <authorList>
            <person name="Sun Q."/>
            <person name="Ohkuma M."/>
        </authorList>
    </citation>
    <scope>NUCLEOTIDE SEQUENCE</scope>
    <source>
        <strain evidence="10">JCM 13583</strain>
    </source>
</reference>
<evidence type="ECO:0000256" key="2">
    <source>
        <dbReference type="ARBA" id="ARBA00022563"/>
    </source>
</evidence>
<dbReference type="InterPro" id="IPR020631">
    <property type="entry name" value="THF_DH/CycHdrlase_NAD-bd_dom"/>
</dbReference>
<name>A0AA37BR76_9ARCH</name>
<dbReference type="AlphaFoldDB" id="A0AA37BR76"/>
<dbReference type="PRINTS" id="PR00085">
    <property type="entry name" value="THFDHDRGNASE"/>
</dbReference>
<keyword evidence="11" id="KW-1185">Reference proteome</keyword>
<dbReference type="GO" id="GO:0004488">
    <property type="term" value="F:methylenetetrahydrofolate dehydrogenase (NADP+) activity"/>
    <property type="evidence" value="ECO:0007669"/>
    <property type="project" value="UniProtKB-UniRule"/>
</dbReference>
<dbReference type="HAMAP" id="MF_01576">
    <property type="entry name" value="THF_DHG_CYH"/>
    <property type="match status" value="1"/>
</dbReference>
<dbReference type="EC" id="3.5.4.9" evidence="7"/>
<accession>A0AA37BR76</accession>
<keyword evidence="7" id="KW-0658">Purine biosynthesis</keyword>
<dbReference type="EMBL" id="BMNY01000001">
    <property type="protein sequence ID" value="GGM72907.1"/>
    <property type="molecule type" value="Genomic_DNA"/>
</dbReference>